<dbReference type="PIRSF" id="PIRSF000189">
    <property type="entry name" value="D-aa_oxidase"/>
    <property type="match status" value="1"/>
</dbReference>
<dbReference type="HOGENOM" id="CLU_034311_1_0_1"/>
<evidence type="ECO:0000256" key="6">
    <source>
        <dbReference type="PIRSR" id="PIRSR000189-1"/>
    </source>
</evidence>
<evidence type="ECO:0000256" key="3">
    <source>
        <dbReference type="ARBA" id="ARBA00022630"/>
    </source>
</evidence>
<dbReference type="Gene3D" id="3.30.9.10">
    <property type="entry name" value="D-Amino Acid Oxidase, subunit A, domain 2"/>
    <property type="match status" value="1"/>
</dbReference>
<keyword evidence="3" id="KW-0285">Flavoprotein</keyword>
<dbReference type="GO" id="GO:0005737">
    <property type="term" value="C:cytoplasm"/>
    <property type="evidence" value="ECO:0007669"/>
    <property type="project" value="TreeGrafter"/>
</dbReference>
<feature type="binding site" evidence="6">
    <location>
        <position position="296"/>
    </location>
    <ligand>
        <name>D-dopa</name>
        <dbReference type="ChEBI" id="CHEBI:149689"/>
    </ligand>
</feature>
<evidence type="ECO:0000256" key="4">
    <source>
        <dbReference type="ARBA" id="ARBA00022827"/>
    </source>
</evidence>
<keyword evidence="4 6" id="KW-0274">FAD</keyword>
<accession>A0A067Q7T9</accession>
<dbReference type="EMBL" id="KL197710">
    <property type="protein sequence ID" value="KDQ63019.1"/>
    <property type="molecule type" value="Genomic_DNA"/>
</dbReference>
<dbReference type="InterPro" id="IPR006076">
    <property type="entry name" value="FAD-dep_OxRdtase"/>
</dbReference>
<evidence type="ECO:0000313" key="9">
    <source>
        <dbReference type="Proteomes" id="UP000027265"/>
    </source>
</evidence>
<keyword evidence="9" id="KW-1185">Reference proteome</keyword>
<protein>
    <recommendedName>
        <fullName evidence="7">FAD dependent oxidoreductase domain-containing protein</fullName>
    </recommendedName>
</protein>
<feature type="domain" description="FAD dependent oxidoreductase" evidence="7">
    <location>
        <begin position="10"/>
        <end position="358"/>
    </location>
</feature>
<dbReference type="PANTHER" id="PTHR11530:SF30">
    <property type="entry name" value="FAD DEPENDENT OXIDOREDUCTASE DOMAIN-CONTAINING PROTEIN"/>
    <property type="match status" value="1"/>
</dbReference>
<evidence type="ECO:0000313" key="8">
    <source>
        <dbReference type="EMBL" id="KDQ63019.1"/>
    </source>
</evidence>
<evidence type="ECO:0000259" key="7">
    <source>
        <dbReference type="Pfam" id="PF01266"/>
    </source>
</evidence>
<sequence>MTANTKQREVIIVGAGVIGLSIAHVLTSDPSASYKITVVARDLPDQHMDSQAWASPWAGANWSPIGDREDRRYKWEAETFKRLWDMIPTGLTMALPTKAFYGDEVSPESIWYQDIPRDFHFLPKDDLPPNMKTGVAFTTVSLAPQAYLPWLQSELKSKGVNFICKKIDSLEDALVFGGSGCILINATGLGARSLLGVEDLEMFPIRGQTILVHAPNLRESLEIASDLHPQTSTGDATYIIPRPGNTVLLGGTFQQGNWDVSLSMSTAGRILSQSCALAPVLKSPDTRILAHNVGLRPARRGGARVEVEWVEFPLKGELNIRREAEVKAEIRKVMVIHAYGFGPAGYQCSWGVAEEVQQMLRAGMGAKS</sequence>
<feature type="binding site" evidence="6">
    <location>
        <position position="238"/>
    </location>
    <ligand>
        <name>D-dopa</name>
        <dbReference type="ChEBI" id="CHEBI:149689"/>
    </ligand>
</feature>
<proteinExistence type="inferred from homology"/>
<dbReference type="SUPFAM" id="SSF54373">
    <property type="entry name" value="FAD-linked reductases, C-terminal domain"/>
    <property type="match status" value="1"/>
</dbReference>
<keyword evidence="5" id="KW-0560">Oxidoreductase</keyword>
<dbReference type="GO" id="GO:0019478">
    <property type="term" value="P:D-amino acid catabolic process"/>
    <property type="evidence" value="ECO:0007669"/>
    <property type="project" value="TreeGrafter"/>
</dbReference>
<dbReference type="PANTHER" id="PTHR11530">
    <property type="entry name" value="D-AMINO ACID OXIDASE"/>
    <property type="match status" value="1"/>
</dbReference>
<reference evidence="9" key="1">
    <citation type="journal article" date="2014" name="Proc. Natl. Acad. Sci. U.S.A.">
        <title>Extensive sampling of basidiomycete genomes demonstrates inadequacy of the white-rot/brown-rot paradigm for wood decay fungi.</title>
        <authorList>
            <person name="Riley R."/>
            <person name="Salamov A.A."/>
            <person name="Brown D.W."/>
            <person name="Nagy L.G."/>
            <person name="Floudas D."/>
            <person name="Held B.W."/>
            <person name="Levasseur A."/>
            <person name="Lombard V."/>
            <person name="Morin E."/>
            <person name="Otillar R."/>
            <person name="Lindquist E.A."/>
            <person name="Sun H."/>
            <person name="LaButti K.M."/>
            <person name="Schmutz J."/>
            <person name="Jabbour D."/>
            <person name="Luo H."/>
            <person name="Baker S.E."/>
            <person name="Pisabarro A.G."/>
            <person name="Walton J.D."/>
            <person name="Blanchette R.A."/>
            <person name="Henrissat B."/>
            <person name="Martin F."/>
            <person name="Cullen D."/>
            <person name="Hibbett D.S."/>
            <person name="Grigoriev I.V."/>
        </authorList>
    </citation>
    <scope>NUCLEOTIDE SEQUENCE [LARGE SCALE GENOMIC DNA]</scope>
    <source>
        <strain evidence="9">MUCL 33604</strain>
    </source>
</reference>
<comment type="similarity">
    <text evidence="2">Belongs to the DAMOX/DASOX family.</text>
</comment>
<dbReference type="GO" id="GO:0003884">
    <property type="term" value="F:D-amino-acid oxidase activity"/>
    <property type="evidence" value="ECO:0007669"/>
    <property type="project" value="InterPro"/>
</dbReference>
<feature type="binding site" evidence="6">
    <location>
        <position position="187"/>
    </location>
    <ligand>
        <name>FAD</name>
        <dbReference type="ChEBI" id="CHEBI:57692"/>
    </ligand>
</feature>
<gene>
    <name evidence="8" type="ORF">JAAARDRAFT_29013</name>
</gene>
<dbReference type="SUPFAM" id="SSF51971">
    <property type="entry name" value="Nucleotide-binding domain"/>
    <property type="match status" value="1"/>
</dbReference>
<dbReference type="InParanoid" id="A0A067Q7T9"/>
<dbReference type="Pfam" id="PF01266">
    <property type="entry name" value="DAO"/>
    <property type="match status" value="1"/>
</dbReference>
<evidence type="ECO:0000256" key="1">
    <source>
        <dbReference type="ARBA" id="ARBA00001974"/>
    </source>
</evidence>
<dbReference type="GO" id="GO:0071949">
    <property type="term" value="F:FAD binding"/>
    <property type="evidence" value="ECO:0007669"/>
    <property type="project" value="InterPro"/>
</dbReference>
<organism evidence="8 9">
    <name type="scientific">Jaapia argillacea MUCL 33604</name>
    <dbReference type="NCBI Taxonomy" id="933084"/>
    <lineage>
        <taxon>Eukaryota</taxon>
        <taxon>Fungi</taxon>
        <taxon>Dikarya</taxon>
        <taxon>Basidiomycota</taxon>
        <taxon>Agaricomycotina</taxon>
        <taxon>Agaricomycetes</taxon>
        <taxon>Agaricomycetidae</taxon>
        <taxon>Jaapiales</taxon>
        <taxon>Jaapiaceae</taxon>
        <taxon>Jaapia</taxon>
    </lineage>
</organism>
<evidence type="ECO:0000256" key="2">
    <source>
        <dbReference type="ARBA" id="ARBA00006730"/>
    </source>
</evidence>
<dbReference type="Proteomes" id="UP000027265">
    <property type="component" value="Unassembled WGS sequence"/>
</dbReference>
<dbReference type="STRING" id="933084.A0A067Q7T9"/>
<dbReference type="Gene3D" id="3.40.50.720">
    <property type="entry name" value="NAD(P)-binding Rossmann-like Domain"/>
    <property type="match status" value="1"/>
</dbReference>
<comment type="cofactor">
    <cofactor evidence="1 6">
        <name>FAD</name>
        <dbReference type="ChEBI" id="CHEBI:57692"/>
    </cofactor>
</comment>
<name>A0A067Q7T9_9AGAM</name>
<dbReference type="InterPro" id="IPR023209">
    <property type="entry name" value="DAO"/>
</dbReference>
<evidence type="ECO:0000256" key="5">
    <source>
        <dbReference type="ARBA" id="ARBA00023002"/>
    </source>
</evidence>
<dbReference type="AlphaFoldDB" id="A0A067Q7T9"/>
<dbReference type="OrthoDB" id="2015447at2759"/>